<name>A0A0D8JC01_9BACT</name>
<keyword evidence="2 4" id="KW-0418">Kinase</keyword>
<feature type="domain" description="Carbohydrate kinase PfkB" evidence="3">
    <location>
        <begin position="18"/>
        <end position="315"/>
    </location>
</feature>
<keyword evidence="5" id="KW-1185">Reference proteome</keyword>
<dbReference type="PANTHER" id="PTHR46969:SF1">
    <property type="entry name" value="BIFUNCTIONAL PROTEIN HLDE"/>
    <property type="match status" value="1"/>
</dbReference>
<dbReference type="RefSeq" id="WP_045026066.1">
    <property type="nucleotide sequence ID" value="NZ_JRHC01000001.1"/>
</dbReference>
<proteinExistence type="predicted"/>
<dbReference type="STRING" id="1544798.LH29_03285"/>
<dbReference type="PATRIC" id="fig|1544798.3.peg.677"/>
<dbReference type="PANTHER" id="PTHR46969">
    <property type="entry name" value="BIFUNCTIONAL PROTEIN HLDE"/>
    <property type="match status" value="1"/>
</dbReference>
<gene>
    <name evidence="4" type="ORF">LH29_03285</name>
</gene>
<evidence type="ECO:0000313" key="4">
    <source>
        <dbReference type="EMBL" id="KJF44520.1"/>
    </source>
</evidence>
<organism evidence="4 5">
    <name type="scientific">Draconibacterium sediminis</name>
    <dbReference type="NCBI Taxonomy" id="1544798"/>
    <lineage>
        <taxon>Bacteria</taxon>
        <taxon>Pseudomonadati</taxon>
        <taxon>Bacteroidota</taxon>
        <taxon>Bacteroidia</taxon>
        <taxon>Marinilabiliales</taxon>
        <taxon>Prolixibacteraceae</taxon>
        <taxon>Draconibacterium</taxon>
    </lineage>
</organism>
<dbReference type="InterPro" id="IPR011611">
    <property type="entry name" value="PfkB_dom"/>
</dbReference>
<dbReference type="GO" id="GO:0005829">
    <property type="term" value="C:cytosol"/>
    <property type="evidence" value="ECO:0007669"/>
    <property type="project" value="TreeGrafter"/>
</dbReference>
<dbReference type="Proteomes" id="UP000032544">
    <property type="component" value="Unassembled WGS sequence"/>
</dbReference>
<evidence type="ECO:0000256" key="2">
    <source>
        <dbReference type="ARBA" id="ARBA00022777"/>
    </source>
</evidence>
<dbReference type="AlphaFoldDB" id="A0A0D8JC01"/>
<accession>A0A0D8JC01</accession>
<evidence type="ECO:0000256" key="1">
    <source>
        <dbReference type="ARBA" id="ARBA00022679"/>
    </source>
</evidence>
<dbReference type="PROSITE" id="PS00583">
    <property type="entry name" value="PFKB_KINASES_1"/>
    <property type="match status" value="1"/>
</dbReference>
<dbReference type="InterPro" id="IPR002173">
    <property type="entry name" value="Carboh/pur_kinase_PfkB_CS"/>
</dbReference>
<evidence type="ECO:0000259" key="3">
    <source>
        <dbReference type="Pfam" id="PF00294"/>
    </source>
</evidence>
<dbReference type="OrthoDB" id="9802794at2"/>
<protein>
    <submittedName>
        <fullName evidence="4">Carbohydrate kinase</fullName>
    </submittedName>
</protein>
<comment type="caution">
    <text evidence="4">The sequence shown here is derived from an EMBL/GenBank/DDBJ whole genome shotgun (WGS) entry which is preliminary data.</text>
</comment>
<dbReference type="InterPro" id="IPR029056">
    <property type="entry name" value="Ribokinase-like"/>
</dbReference>
<dbReference type="InterPro" id="IPR011913">
    <property type="entry name" value="RfaE_dom_I"/>
</dbReference>
<evidence type="ECO:0000313" key="5">
    <source>
        <dbReference type="Proteomes" id="UP000032544"/>
    </source>
</evidence>
<keyword evidence="1" id="KW-0808">Transferase</keyword>
<reference evidence="4 5" key="1">
    <citation type="submission" date="2014-09" db="EMBL/GenBank/DDBJ databases">
        <title>Draft Genome Sequence of Draconibacterium sp. JN14CK-3.</title>
        <authorList>
            <person name="Dong C."/>
            <person name="Lai Q."/>
            <person name="Shao Z."/>
        </authorList>
    </citation>
    <scope>NUCLEOTIDE SEQUENCE [LARGE SCALE GENOMIC DNA]</scope>
    <source>
        <strain evidence="4 5">JN14CK-3</strain>
    </source>
</reference>
<dbReference type="SUPFAM" id="SSF53613">
    <property type="entry name" value="Ribokinase-like"/>
    <property type="match status" value="1"/>
</dbReference>
<dbReference type="GO" id="GO:0033786">
    <property type="term" value="F:heptose-1-phosphate adenylyltransferase activity"/>
    <property type="evidence" value="ECO:0007669"/>
    <property type="project" value="TreeGrafter"/>
</dbReference>
<dbReference type="EMBL" id="JRHC01000001">
    <property type="protein sequence ID" value="KJF44520.1"/>
    <property type="molecule type" value="Genomic_DNA"/>
</dbReference>
<dbReference type="Pfam" id="PF00294">
    <property type="entry name" value="PfkB"/>
    <property type="match status" value="1"/>
</dbReference>
<dbReference type="Gene3D" id="3.40.1190.20">
    <property type="match status" value="1"/>
</dbReference>
<dbReference type="CDD" id="cd01172">
    <property type="entry name" value="RfaE_like"/>
    <property type="match status" value="1"/>
</dbReference>
<sequence length="331" mass="36596">MNKAEVDEIFNRFSKIRAIVIGDAMVDTYLWGKVDRLSPEAPVPIVSVTTRENRLGGAANVSRNIQELGATPKLFAVVGDDDNGKEFLNLLDKRKVSSEGIFIDPSRNTTVKNRVISSGKQIVRIDEESIDYISEEMENKLIDAIKTEMETHQVDVIVFVDYDKGVVTPNLFKTINELAQEKGIPTSVDPKKRNFSNYKNVSLFKPNFKEFVEGTRFPLKKGDLENLKKAAETFKAEHQLKLILITLSELGVFIINGEEEQYYPVAIRDIADVSGAGDTVIAVASLAMAAGLPPKIIALLSNLAGGLVCEKVGVVPVDQTQLKKEMKSQKI</sequence>
<dbReference type="GO" id="GO:0033785">
    <property type="term" value="F:heptose 7-phosphate kinase activity"/>
    <property type="evidence" value="ECO:0007669"/>
    <property type="project" value="TreeGrafter"/>
</dbReference>
<dbReference type="GO" id="GO:0016773">
    <property type="term" value="F:phosphotransferase activity, alcohol group as acceptor"/>
    <property type="evidence" value="ECO:0007669"/>
    <property type="project" value="InterPro"/>
</dbReference>